<keyword evidence="2" id="KW-1185">Reference proteome</keyword>
<proteinExistence type="predicted"/>
<dbReference type="AlphaFoldDB" id="F8QAX8"/>
<accession>F8QAX8</accession>
<gene>
    <name evidence="1" type="ORF">SERLA73DRAFT_155677</name>
</gene>
<evidence type="ECO:0000313" key="2">
    <source>
        <dbReference type="Proteomes" id="UP000008063"/>
    </source>
</evidence>
<dbReference type="InParanoid" id="F8QAX8"/>
<name>F8QAX8_SERL3</name>
<organism evidence="2">
    <name type="scientific">Serpula lacrymans var. lacrymans (strain S7.3)</name>
    <name type="common">Dry rot fungus</name>
    <dbReference type="NCBI Taxonomy" id="936435"/>
    <lineage>
        <taxon>Eukaryota</taxon>
        <taxon>Fungi</taxon>
        <taxon>Dikarya</taxon>
        <taxon>Basidiomycota</taxon>
        <taxon>Agaricomycotina</taxon>
        <taxon>Agaricomycetes</taxon>
        <taxon>Agaricomycetidae</taxon>
        <taxon>Boletales</taxon>
        <taxon>Coniophorineae</taxon>
        <taxon>Serpulaceae</taxon>
        <taxon>Serpula</taxon>
    </lineage>
</organism>
<dbReference type="Proteomes" id="UP000008063">
    <property type="component" value="Unassembled WGS sequence"/>
</dbReference>
<sequence length="264" mass="29173">MPQLGLNVVNCYSMISSEILSVVTPPPSLLFTFNAPNYVHGPRQEDVVAFLGGPDHNPGVKNLSFTLDADDYGLNLYQEKKQRRTATSDSDTQENVCGQADGGLGLISRLILLVFLCWICLFNQWFQQLDSITAMTTLQNLFYQTAYLYINLRTLYLWSKAGTQKAALVRLEWVIVCFCPKGNKCVHVWFLQDHAKGRVIVLHTGSDSGSGQWSCSKDRCSTCAHVVMARHQLQKLVTSDAGARDLGVDNPSDQPLDAIGAALS</sequence>
<dbReference type="HOGENOM" id="CLU_1054345_0_0_1"/>
<evidence type="ECO:0000313" key="1">
    <source>
        <dbReference type="EMBL" id="EGN94364.1"/>
    </source>
</evidence>
<protein>
    <submittedName>
        <fullName evidence="1">Uncharacterized protein</fullName>
    </submittedName>
</protein>
<dbReference type="EMBL" id="GL945488">
    <property type="protein sequence ID" value="EGN94364.1"/>
    <property type="molecule type" value="Genomic_DNA"/>
</dbReference>
<reference evidence="2" key="1">
    <citation type="journal article" date="2011" name="Science">
        <title>The plant cell wall-decomposing machinery underlies the functional diversity of forest fungi.</title>
        <authorList>
            <person name="Eastwood D.C."/>
            <person name="Floudas D."/>
            <person name="Binder M."/>
            <person name="Majcherczyk A."/>
            <person name="Schneider P."/>
            <person name="Aerts A."/>
            <person name="Asiegbu F.O."/>
            <person name="Baker S.E."/>
            <person name="Barry K."/>
            <person name="Bendiksby M."/>
            <person name="Blumentritt M."/>
            <person name="Coutinho P.M."/>
            <person name="Cullen D."/>
            <person name="de Vries R.P."/>
            <person name="Gathman A."/>
            <person name="Goodell B."/>
            <person name="Henrissat B."/>
            <person name="Ihrmark K."/>
            <person name="Kauserud H."/>
            <person name="Kohler A."/>
            <person name="LaButti K."/>
            <person name="Lapidus A."/>
            <person name="Lavin J.L."/>
            <person name="Lee Y.-H."/>
            <person name="Lindquist E."/>
            <person name="Lilly W."/>
            <person name="Lucas S."/>
            <person name="Morin E."/>
            <person name="Murat C."/>
            <person name="Oguiza J.A."/>
            <person name="Park J."/>
            <person name="Pisabarro A.G."/>
            <person name="Riley R."/>
            <person name="Rosling A."/>
            <person name="Salamov A."/>
            <person name="Schmidt O."/>
            <person name="Schmutz J."/>
            <person name="Skrede I."/>
            <person name="Stenlid J."/>
            <person name="Wiebenga A."/>
            <person name="Xie X."/>
            <person name="Kuees U."/>
            <person name="Hibbett D.S."/>
            <person name="Hoffmeister D."/>
            <person name="Hoegberg N."/>
            <person name="Martin F."/>
            <person name="Grigoriev I.V."/>
            <person name="Watkinson S.C."/>
        </authorList>
    </citation>
    <scope>NUCLEOTIDE SEQUENCE [LARGE SCALE GENOMIC DNA]</scope>
    <source>
        <strain evidence="2">strain S7.3</strain>
    </source>
</reference>